<dbReference type="InterPro" id="IPR011864">
    <property type="entry name" value="Phosphate_PstC"/>
</dbReference>
<sequence length="290" mass="30913">MTKVKSIKNLYAMGVQILFALCAFACVFAVAIICIFLFTSSIPSIMKIGFMDFIFGSLWQPNAEVYGIAPMIVGSVYVTALALLISVPCGVLSAIYLVFFAHRWVRYVLNPAVELLAGIPSIVYGFFGLIVIVPFLSSLLGTSGKGLLAASVLLGIMILPTIILVSKISLQGIDKAYLEGGLALGASKERVAFFVMLRAAQSGVLAGIILGTGRAIGEAMAVIVVAGNQPIFPQSLSDGVRTLTTNIVLELGYAADLHREALIASCVVLFVFILMINLCLNALKRRCVNE</sequence>
<feature type="transmembrane region" description="Helical" evidence="9">
    <location>
        <begin position="12"/>
        <end position="38"/>
    </location>
</feature>
<dbReference type="Pfam" id="PF00528">
    <property type="entry name" value="BPD_transp_1"/>
    <property type="match status" value="1"/>
</dbReference>
<dbReference type="SUPFAM" id="SSF161098">
    <property type="entry name" value="MetI-like"/>
    <property type="match status" value="1"/>
</dbReference>
<keyword evidence="4 10" id="KW-1003">Cell membrane</keyword>
<evidence type="ECO:0000256" key="3">
    <source>
        <dbReference type="ARBA" id="ARBA00022448"/>
    </source>
</evidence>
<dbReference type="EMBL" id="CP145316">
    <property type="protein sequence ID" value="XAM17864.1"/>
    <property type="molecule type" value="Genomic_DNA"/>
</dbReference>
<comment type="similarity">
    <text evidence="2 10">Belongs to the binding-protein-dependent transport system permease family. CysTW subfamily.</text>
</comment>
<feature type="transmembrane region" description="Helical" evidence="9">
    <location>
        <begin position="261"/>
        <end position="283"/>
    </location>
</feature>
<organism evidence="12 13">
    <name type="scientific">Helicobacter mastomyrinus</name>
    <dbReference type="NCBI Taxonomy" id="287948"/>
    <lineage>
        <taxon>Bacteria</taxon>
        <taxon>Pseudomonadati</taxon>
        <taxon>Campylobacterota</taxon>
        <taxon>Epsilonproteobacteria</taxon>
        <taxon>Campylobacterales</taxon>
        <taxon>Helicobacteraceae</taxon>
        <taxon>Helicobacter</taxon>
    </lineage>
</organism>
<comment type="caution">
    <text evidence="10">Lacks conserved residue(s) required for the propagation of feature annotation.</text>
</comment>
<evidence type="ECO:0000256" key="1">
    <source>
        <dbReference type="ARBA" id="ARBA00004651"/>
    </source>
</evidence>
<proteinExistence type="inferred from homology"/>
<evidence type="ECO:0000259" key="11">
    <source>
        <dbReference type="PROSITE" id="PS50928"/>
    </source>
</evidence>
<feature type="transmembrane region" description="Helical" evidence="9">
    <location>
        <begin position="76"/>
        <end position="100"/>
    </location>
</feature>
<keyword evidence="5 10" id="KW-0592">Phosphate transport</keyword>
<evidence type="ECO:0000256" key="10">
    <source>
        <dbReference type="RuleBase" id="RU363054"/>
    </source>
</evidence>
<evidence type="ECO:0000256" key="4">
    <source>
        <dbReference type="ARBA" id="ARBA00022475"/>
    </source>
</evidence>
<evidence type="ECO:0000313" key="13">
    <source>
        <dbReference type="Proteomes" id="UP001434737"/>
    </source>
</evidence>
<dbReference type="PANTHER" id="PTHR30425:SF1">
    <property type="entry name" value="PHOSPHATE TRANSPORT SYSTEM PERMEASE PROTEIN PSTC"/>
    <property type="match status" value="1"/>
</dbReference>
<keyword evidence="3 9" id="KW-0813">Transport</keyword>
<dbReference type="PROSITE" id="PS50928">
    <property type="entry name" value="ABC_TM1"/>
    <property type="match status" value="1"/>
</dbReference>
<name>A0ABZ3F3V8_9HELI</name>
<dbReference type="InterPro" id="IPR000515">
    <property type="entry name" value="MetI-like"/>
</dbReference>
<feature type="transmembrane region" description="Helical" evidence="9">
    <location>
        <begin position="112"/>
        <end position="136"/>
    </location>
</feature>
<dbReference type="Proteomes" id="UP001434737">
    <property type="component" value="Chromosome"/>
</dbReference>
<dbReference type="Gene3D" id="1.10.3720.10">
    <property type="entry name" value="MetI-like"/>
    <property type="match status" value="1"/>
</dbReference>
<evidence type="ECO:0000313" key="12">
    <source>
        <dbReference type="EMBL" id="XAM17864.1"/>
    </source>
</evidence>
<keyword evidence="13" id="KW-1185">Reference proteome</keyword>
<dbReference type="CDD" id="cd06261">
    <property type="entry name" value="TM_PBP2"/>
    <property type="match status" value="1"/>
</dbReference>
<feature type="domain" description="ABC transmembrane type-1" evidence="11">
    <location>
        <begin position="72"/>
        <end position="280"/>
    </location>
</feature>
<evidence type="ECO:0000256" key="2">
    <source>
        <dbReference type="ARBA" id="ARBA00007069"/>
    </source>
</evidence>
<dbReference type="RefSeq" id="WP_300448234.1">
    <property type="nucleotide sequence ID" value="NZ_CP145316.1"/>
</dbReference>
<dbReference type="NCBIfam" id="TIGR02138">
    <property type="entry name" value="phosphate_pstC"/>
    <property type="match status" value="1"/>
</dbReference>
<accession>A0ABZ3F3V8</accession>
<evidence type="ECO:0000256" key="5">
    <source>
        <dbReference type="ARBA" id="ARBA00022592"/>
    </source>
</evidence>
<keyword evidence="7 9" id="KW-1133">Transmembrane helix</keyword>
<evidence type="ECO:0000256" key="6">
    <source>
        <dbReference type="ARBA" id="ARBA00022692"/>
    </source>
</evidence>
<comment type="function">
    <text evidence="10">Part of the binding-protein-dependent transport system for phosphate; probably responsible for the translocation of the substrate across the membrane.</text>
</comment>
<comment type="subcellular location">
    <subcellularLocation>
        <location evidence="1 9">Cell membrane</location>
        <topology evidence="1 9">Multi-pass membrane protein</topology>
    </subcellularLocation>
</comment>
<gene>
    <name evidence="12" type="primary">pstC</name>
    <name evidence="12" type="ORF">V3I05_09260</name>
</gene>
<dbReference type="PANTHER" id="PTHR30425">
    <property type="entry name" value="PHOSPHATE TRANSPORT SYSTEM PERMEASE PROTEIN PST"/>
    <property type="match status" value="1"/>
</dbReference>
<dbReference type="InterPro" id="IPR035906">
    <property type="entry name" value="MetI-like_sf"/>
</dbReference>
<keyword evidence="8 9" id="KW-0472">Membrane</keyword>
<evidence type="ECO:0000256" key="9">
    <source>
        <dbReference type="RuleBase" id="RU363032"/>
    </source>
</evidence>
<evidence type="ECO:0000256" key="7">
    <source>
        <dbReference type="ARBA" id="ARBA00022989"/>
    </source>
</evidence>
<keyword evidence="6 9" id="KW-0812">Transmembrane</keyword>
<reference evidence="12 13" key="1">
    <citation type="submission" date="2024-02" db="EMBL/GenBank/DDBJ databases">
        <title>Genome and pathogenicity analysis of Helicobacter mastomyrinus isolated from mice.</title>
        <authorList>
            <person name="Zhu L."/>
        </authorList>
    </citation>
    <scope>NUCLEOTIDE SEQUENCE [LARGE SCALE GENOMIC DNA]</scope>
    <source>
        <strain evidence="12 13">Hm-17</strain>
    </source>
</reference>
<dbReference type="InterPro" id="IPR051124">
    <property type="entry name" value="Phosphate_Transport_Permease"/>
</dbReference>
<feature type="transmembrane region" description="Helical" evidence="9">
    <location>
        <begin position="148"/>
        <end position="170"/>
    </location>
</feature>
<protein>
    <recommendedName>
        <fullName evidence="10">Phosphate transport system permease protein</fullName>
    </recommendedName>
</protein>
<evidence type="ECO:0000256" key="8">
    <source>
        <dbReference type="ARBA" id="ARBA00023136"/>
    </source>
</evidence>